<keyword evidence="2" id="KW-1185">Reference proteome</keyword>
<dbReference type="RefSeq" id="WP_217064967.1">
    <property type="nucleotide sequence ID" value="NZ_JAHQCS010000057.1"/>
</dbReference>
<evidence type="ECO:0000313" key="1">
    <source>
        <dbReference type="EMBL" id="MBU9711076.1"/>
    </source>
</evidence>
<dbReference type="EMBL" id="JAHQCS010000057">
    <property type="protein sequence ID" value="MBU9711076.1"/>
    <property type="molecule type" value="Genomic_DNA"/>
</dbReference>
<sequence>MDFIKSTPENVDELVKKAGDKTSGKRRLEAVQELGRYDCQQTRDVIKRIALHDRVRVVQETAFRIAQGLGIKKNGKPIFLGKKDIGYKSSDFTKVFQRVKRESEMEYFDLETFKEKFKKMNPEMFDVMTYDKGSKFDRWIENIFNSLPKNK</sequence>
<protein>
    <submittedName>
        <fullName evidence="1">HEAT repeat domain-containing protein</fullName>
    </submittedName>
</protein>
<gene>
    <name evidence="1" type="ORF">KS419_04905</name>
</gene>
<accession>A0ABS6JBM0</accession>
<organism evidence="1 2">
    <name type="scientific">Evansella tamaricis</name>
    <dbReference type="NCBI Taxonomy" id="2069301"/>
    <lineage>
        <taxon>Bacteria</taxon>
        <taxon>Bacillati</taxon>
        <taxon>Bacillota</taxon>
        <taxon>Bacilli</taxon>
        <taxon>Bacillales</taxon>
        <taxon>Bacillaceae</taxon>
        <taxon>Evansella</taxon>
    </lineage>
</organism>
<comment type="caution">
    <text evidence="1">The sequence shown here is derived from an EMBL/GenBank/DDBJ whole genome shotgun (WGS) entry which is preliminary data.</text>
</comment>
<evidence type="ECO:0000313" key="2">
    <source>
        <dbReference type="Proteomes" id="UP000784880"/>
    </source>
</evidence>
<reference evidence="1 2" key="1">
    <citation type="submission" date="2021-06" db="EMBL/GenBank/DDBJ databases">
        <title>Bacillus sp. RD4P76, an endophyte from a halophyte.</title>
        <authorList>
            <person name="Sun J.-Q."/>
        </authorList>
    </citation>
    <scope>NUCLEOTIDE SEQUENCE [LARGE SCALE GENOMIC DNA]</scope>
    <source>
        <strain evidence="1 2">CGMCC 1.15917</strain>
    </source>
</reference>
<name>A0ABS6JBM0_9BACI</name>
<dbReference type="Proteomes" id="UP000784880">
    <property type="component" value="Unassembled WGS sequence"/>
</dbReference>
<proteinExistence type="predicted"/>